<dbReference type="PANTHER" id="PTHR28617">
    <property type="entry name" value="CILIA- AND FLAGELLA-ASSOCIATED PROTEIN 77"/>
    <property type="match status" value="1"/>
</dbReference>
<keyword evidence="3" id="KW-1185">Reference proteome</keyword>
<dbReference type="InterPro" id="IPR029147">
    <property type="entry name" value="CFAP77"/>
</dbReference>
<accession>A0A9Q0EFC1</accession>
<dbReference type="Proteomes" id="UP001148018">
    <property type="component" value="Unassembled WGS sequence"/>
</dbReference>
<feature type="region of interest" description="Disordered" evidence="1">
    <location>
        <begin position="113"/>
        <end position="170"/>
    </location>
</feature>
<dbReference type="PANTHER" id="PTHR28617:SF1">
    <property type="entry name" value="CILIA- AND FLAGELLA-ASSOCIATED PROTEIN 77"/>
    <property type="match status" value="1"/>
</dbReference>
<name>A0A9Q0EFC1_9TELE</name>
<sequence>MDTRLGVVRESMYANPLIFRPSLGQSSRSRLLPPWLGPDFVYGTRTPVGDGVAEELNQYKAQWANQSHHHTQRTKQAPGVPDITFGITTRPLSPMADVLAHQYGRHWIEEQQRYNSAQHPDKVGETATQHYPQTPRQGRRDSDTTLPPNTQTRTSLLRRSRAMPKPEPQCTIRRFTKVGPSLDTFRDPESRLKAFMAHRSDCVSRKGALGQGTYNLD</sequence>
<dbReference type="OrthoDB" id="532484at2759"/>
<evidence type="ECO:0000256" key="1">
    <source>
        <dbReference type="SAM" id="MobiDB-lite"/>
    </source>
</evidence>
<comment type="caution">
    <text evidence="2">The sequence shown here is derived from an EMBL/GenBank/DDBJ whole genome shotgun (WGS) entry which is preliminary data.</text>
</comment>
<dbReference type="Pfam" id="PF14825">
    <property type="entry name" value="CFAP77"/>
    <property type="match status" value="1"/>
</dbReference>
<proteinExistence type="predicted"/>
<dbReference type="EMBL" id="JANIIK010000044">
    <property type="protein sequence ID" value="KAJ3604340.1"/>
    <property type="molecule type" value="Genomic_DNA"/>
</dbReference>
<organism evidence="2 3">
    <name type="scientific">Muraenolepis orangiensis</name>
    <name type="common">Patagonian moray cod</name>
    <dbReference type="NCBI Taxonomy" id="630683"/>
    <lineage>
        <taxon>Eukaryota</taxon>
        <taxon>Metazoa</taxon>
        <taxon>Chordata</taxon>
        <taxon>Craniata</taxon>
        <taxon>Vertebrata</taxon>
        <taxon>Euteleostomi</taxon>
        <taxon>Actinopterygii</taxon>
        <taxon>Neopterygii</taxon>
        <taxon>Teleostei</taxon>
        <taxon>Neoteleostei</taxon>
        <taxon>Acanthomorphata</taxon>
        <taxon>Zeiogadaria</taxon>
        <taxon>Gadariae</taxon>
        <taxon>Gadiformes</taxon>
        <taxon>Muraenolepidoidei</taxon>
        <taxon>Muraenolepididae</taxon>
        <taxon>Muraenolepis</taxon>
    </lineage>
</organism>
<feature type="compositionally biased region" description="Polar residues" evidence="1">
    <location>
        <begin position="126"/>
        <end position="136"/>
    </location>
</feature>
<gene>
    <name evidence="2" type="ORF">NHX12_029081</name>
</gene>
<evidence type="ECO:0000313" key="3">
    <source>
        <dbReference type="Proteomes" id="UP001148018"/>
    </source>
</evidence>
<protein>
    <submittedName>
        <fullName evidence="2">Uncharacterized protein</fullName>
    </submittedName>
</protein>
<reference evidence="2" key="1">
    <citation type="submission" date="2022-07" db="EMBL/GenBank/DDBJ databases">
        <title>Chromosome-level genome of Muraenolepis orangiensis.</title>
        <authorList>
            <person name="Kim J."/>
        </authorList>
    </citation>
    <scope>NUCLEOTIDE SEQUENCE</scope>
    <source>
        <strain evidence="2">KU_S4_2022</strain>
        <tissue evidence="2">Muscle</tissue>
    </source>
</reference>
<dbReference type="AlphaFoldDB" id="A0A9Q0EFC1"/>
<evidence type="ECO:0000313" key="2">
    <source>
        <dbReference type="EMBL" id="KAJ3604340.1"/>
    </source>
</evidence>